<comment type="caution">
    <text evidence="1">The sequence shown here is derived from an EMBL/GenBank/DDBJ whole genome shotgun (WGS) entry which is preliminary data.</text>
</comment>
<keyword evidence="2" id="KW-1185">Reference proteome</keyword>
<accession>A0A8S1HD93</accession>
<organism evidence="1 2">
    <name type="scientific">Caenorhabditis auriculariae</name>
    <dbReference type="NCBI Taxonomy" id="2777116"/>
    <lineage>
        <taxon>Eukaryota</taxon>
        <taxon>Metazoa</taxon>
        <taxon>Ecdysozoa</taxon>
        <taxon>Nematoda</taxon>
        <taxon>Chromadorea</taxon>
        <taxon>Rhabditida</taxon>
        <taxon>Rhabditina</taxon>
        <taxon>Rhabditomorpha</taxon>
        <taxon>Rhabditoidea</taxon>
        <taxon>Rhabditidae</taxon>
        <taxon>Peloderinae</taxon>
        <taxon>Caenorhabditis</taxon>
    </lineage>
</organism>
<evidence type="ECO:0000313" key="2">
    <source>
        <dbReference type="Proteomes" id="UP000835052"/>
    </source>
</evidence>
<sequence length="123" mass="13754">MLLHGDRRGAFPSTYQPPDDSLAVFFQTGLQFIGDRLDSGSPGHCLRFNVQREIFLRTGFSSLRRFKVEQEGRQTTVTKVMGAGRYPAWGRGRNGERFAIANANNVVWPRANLAEIATSVQLP</sequence>
<dbReference type="EMBL" id="CAJGYM010000046">
    <property type="protein sequence ID" value="CAD6194676.1"/>
    <property type="molecule type" value="Genomic_DNA"/>
</dbReference>
<proteinExistence type="predicted"/>
<dbReference type="Proteomes" id="UP000835052">
    <property type="component" value="Unassembled WGS sequence"/>
</dbReference>
<name>A0A8S1HD93_9PELO</name>
<evidence type="ECO:0000313" key="1">
    <source>
        <dbReference type="EMBL" id="CAD6194676.1"/>
    </source>
</evidence>
<gene>
    <name evidence="1" type="ORF">CAUJ_LOCUS10595</name>
</gene>
<protein>
    <submittedName>
        <fullName evidence="1">Uncharacterized protein</fullName>
    </submittedName>
</protein>
<dbReference type="AlphaFoldDB" id="A0A8S1HD93"/>
<reference evidence="1" key="1">
    <citation type="submission" date="2020-10" db="EMBL/GenBank/DDBJ databases">
        <authorList>
            <person name="Kikuchi T."/>
        </authorList>
    </citation>
    <scope>NUCLEOTIDE SEQUENCE</scope>
    <source>
        <strain evidence="1">NKZ352</strain>
    </source>
</reference>